<dbReference type="Pfam" id="PF09349">
    <property type="entry name" value="OHCU_decarbox"/>
    <property type="match status" value="1"/>
</dbReference>
<dbReference type="PANTHER" id="PTHR37987:SF1">
    <property type="entry name" value="OXO-4-HYDROXY-4-CARBOXY-5-UREIDOIMIDAZOLINE DECARBOXYLASE DOMAIN-CONTAINING PROTEIN"/>
    <property type="match status" value="1"/>
</dbReference>
<evidence type="ECO:0000256" key="1">
    <source>
        <dbReference type="ARBA" id="ARBA00022631"/>
    </source>
</evidence>
<accession>A0A0J8QSA3</accession>
<dbReference type="GO" id="GO:0006144">
    <property type="term" value="P:purine nucleobase metabolic process"/>
    <property type="evidence" value="ECO:0007669"/>
    <property type="project" value="UniProtKB-KW"/>
</dbReference>
<feature type="domain" description="Oxo-4-hydroxy-4-carboxy-5-ureidoimidazoline decarboxylase" evidence="3">
    <location>
        <begin position="14"/>
        <end position="154"/>
    </location>
</feature>
<feature type="region of interest" description="Disordered" evidence="2">
    <location>
        <begin position="86"/>
        <end position="114"/>
    </location>
</feature>
<evidence type="ECO:0000313" key="5">
    <source>
        <dbReference type="Proteomes" id="UP000054559"/>
    </source>
</evidence>
<name>A0A0J8QSA3_COCIT</name>
<organism evidence="4 5">
    <name type="scientific">Coccidioides immitis RMSCC 3703</name>
    <dbReference type="NCBI Taxonomy" id="454286"/>
    <lineage>
        <taxon>Eukaryota</taxon>
        <taxon>Fungi</taxon>
        <taxon>Dikarya</taxon>
        <taxon>Ascomycota</taxon>
        <taxon>Pezizomycotina</taxon>
        <taxon>Eurotiomycetes</taxon>
        <taxon>Eurotiomycetidae</taxon>
        <taxon>Onygenales</taxon>
        <taxon>Onygenaceae</taxon>
        <taxon>Coccidioides</taxon>
    </lineage>
</organism>
<feature type="compositionally biased region" description="Basic and acidic residues" evidence="2">
    <location>
        <begin position="96"/>
        <end position="109"/>
    </location>
</feature>
<dbReference type="PANTHER" id="PTHR37987">
    <property type="entry name" value="CHROMOSOME 9, WHOLE GENOME SHOTGUN SEQUENCE"/>
    <property type="match status" value="1"/>
</dbReference>
<dbReference type="STRING" id="454286.A0A0J8QSA3"/>
<sequence>MNTFTLPDISTLPALRPSDCNQILDTLFEPSKHLHSLTESLLLQQKCISYEALIDLVRARLISLASSKAPDDRTVLLDILGSHPRLGEKAPASRSAESEASKGQEERPLSEFSKAEQANLSMAGQHGTAQHLSLLNREYEEKFPGLRYVYAVEISCLAISIMVIDGFDVCAYDSTFVNGRGRDMIMEEMRRRIAG</sequence>
<dbReference type="SUPFAM" id="SSF158694">
    <property type="entry name" value="UraD-Like"/>
    <property type="match status" value="1"/>
</dbReference>
<gene>
    <name evidence="4" type="ORF">CISG_04048</name>
</gene>
<reference evidence="5" key="1">
    <citation type="journal article" date="2010" name="Genome Res.">
        <title>Population genomic sequencing of Coccidioides fungi reveals recent hybridization and transposon control.</title>
        <authorList>
            <person name="Neafsey D.E."/>
            <person name="Barker B.M."/>
            <person name="Sharpton T.J."/>
            <person name="Stajich J.E."/>
            <person name="Park D.J."/>
            <person name="Whiston E."/>
            <person name="Hung C.-Y."/>
            <person name="McMahan C."/>
            <person name="White J."/>
            <person name="Sykes S."/>
            <person name="Heiman D."/>
            <person name="Young S."/>
            <person name="Zeng Q."/>
            <person name="Abouelleil A."/>
            <person name="Aftuck L."/>
            <person name="Bessette D."/>
            <person name="Brown A."/>
            <person name="FitzGerald M."/>
            <person name="Lui A."/>
            <person name="Macdonald J.P."/>
            <person name="Priest M."/>
            <person name="Orbach M.J."/>
            <person name="Galgiani J.N."/>
            <person name="Kirkland T.N."/>
            <person name="Cole G.T."/>
            <person name="Birren B.W."/>
            <person name="Henn M.R."/>
            <person name="Taylor J.W."/>
            <person name="Rounsley S.D."/>
        </authorList>
    </citation>
    <scope>NUCLEOTIDE SEQUENCE [LARGE SCALE GENOMIC DNA]</scope>
    <source>
        <strain evidence="5">RMSCC 3703</strain>
    </source>
</reference>
<dbReference type="OrthoDB" id="5398391at2759"/>
<dbReference type="Gene3D" id="1.10.3330.10">
    <property type="entry name" value="Oxo-4-hydroxy-4-carboxy-5-ureidoimidazoline decarboxylase"/>
    <property type="match status" value="1"/>
</dbReference>
<evidence type="ECO:0000313" key="4">
    <source>
        <dbReference type="EMBL" id="KMU74118.1"/>
    </source>
</evidence>
<protein>
    <recommendedName>
        <fullName evidence="3">Oxo-4-hydroxy-4-carboxy-5-ureidoimidazoline decarboxylase domain-containing protein</fullName>
    </recommendedName>
</protein>
<dbReference type="InterPro" id="IPR036778">
    <property type="entry name" value="OHCU_decarboxylase_sf"/>
</dbReference>
<dbReference type="EMBL" id="DS268133">
    <property type="protein sequence ID" value="KMU74118.1"/>
    <property type="molecule type" value="Genomic_DNA"/>
</dbReference>
<dbReference type="InterPro" id="IPR018020">
    <property type="entry name" value="OHCU_decarboxylase"/>
</dbReference>
<keyword evidence="1" id="KW-0659">Purine metabolism</keyword>
<dbReference type="AlphaFoldDB" id="A0A0J8QSA3"/>
<proteinExistence type="predicted"/>
<dbReference type="Proteomes" id="UP000054559">
    <property type="component" value="Unassembled WGS sequence"/>
</dbReference>
<evidence type="ECO:0000256" key="2">
    <source>
        <dbReference type="SAM" id="MobiDB-lite"/>
    </source>
</evidence>
<evidence type="ECO:0000259" key="3">
    <source>
        <dbReference type="Pfam" id="PF09349"/>
    </source>
</evidence>